<proteinExistence type="predicted"/>
<gene>
    <name evidence="2" type="ORF">B0T11DRAFT_292972</name>
</gene>
<dbReference type="Proteomes" id="UP000813385">
    <property type="component" value="Unassembled WGS sequence"/>
</dbReference>
<feature type="region of interest" description="Disordered" evidence="1">
    <location>
        <begin position="84"/>
        <end position="121"/>
    </location>
</feature>
<evidence type="ECO:0000313" key="2">
    <source>
        <dbReference type="EMBL" id="KAH7375255.1"/>
    </source>
</evidence>
<accession>A0A8K0TRE0</accession>
<name>A0A8K0TRE0_9PEZI</name>
<feature type="compositionally biased region" description="Basic and acidic residues" evidence="1">
    <location>
        <begin position="107"/>
        <end position="121"/>
    </location>
</feature>
<keyword evidence="3" id="KW-1185">Reference proteome</keyword>
<dbReference type="EMBL" id="JAGPXD010000001">
    <property type="protein sequence ID" value="KAH7375255.1"/>
    <property type="molecule type" value="Genomic_DNA"/>
</dbReference>
<sequence length="121" mass="12422">MAPPAVAPLLSVNGDHGAVEPNLPAFVVRSPYPASSATAQHLVKPGNTSRVQSSCVHEGIAKRANTGQDLPACLPACAVHVSVPPRPSLPGGGTTDGQDGSTINSYKMRDPEPRGCEGSRM</sequence>
<comment type="caution">
    <text evidence="2">The sequence shown here is derived from an EMBL/GenBank/DDBJ whole genome shotgun (WGS) entry which is preliminary data.</text>
</comment>
<evidence type="ECO:0000313" key="3">
    <source>
        <dbReference type="Proteomes" id="UP000813385"/>
    </source>
</evidence>
<reference evidence="2" key="1">
    <citation type="journal article" date="2021" name="Nat. Commun.">
        <title>Genetic determinants of endophytism in the Arabidopsis root mycobiome.</title>
        <authorList>
            <person name="Mesny F."/>
            <person name="Miyauchi S."/>
            <person name="Thiergart T."/>
            <person name="Pickel B."/>
            <person name="Atanasova L."/>
            <person name="Karlsson M."/>
            <person name="Huettel B."/>
            <person name="Barry K.W."/>
            <person name="Haridas S."/>
            <person name="Chen C."/>
            <person name="Bauer D."/>
            <person name="Andreopoulos W."/>
            <person name="Pangilinan J."/>
            <person name="LaButti K."/>
            <person name="Riley R."/>
            <person name="Lipzen A."/>
            <person name="Clum A."/>
            <person name="Drula E."/>
            <person name="Henrissat B."/>
            <person name="Kohler A."/>
            <person name="Grigoriev I.V."/>
            <person name="Martin F.M."/>
            <person name="Hacquard S."/>
        </authorList>
    </citation>
    <scope>NUCLEOTIDE SEQUENCE</scope>
    <source>
        <strain evidence="2">MPI-CAGE-AT-0016</strain>
    </source>
</reference>
<evidence type="ECO:0000256" key="1">
    <source>
        <dbReference type="SAM" id="MobiDB-lite"/>
    </source>
</evidence>
<dbReference type="AlphaFoldDB" id="A0A8K0TRE0"/>
<protein>
    <submittedName>
        <fullName evidence="2">Uncharacterized protein</fullName>
    </submittedName>
</protein>
<organism evidence="2 3">
    <name type="scientific">Plectosphaerella cucumerina</name>
    <dbReference type="NCBI Taxonomy" id="40658"/>
    <lineage>
        <taxon>Eukaryota</taxon>
        <taxon>Fungi</taxon>
        <taxon>Dikarya</taxon>
        <taxon>Ascomycota</taxon>
        <taxon>Pezizomycotina</taxon>
        <taxon>Sordariomycetes</taxon>
        <taxon>Hypocreomycetidae</taxon>
        <taxon>Glomerellales</taxon>
        <taxon>Plectosphaerellaceae</taxon>
        <taxon>Plectosphaerella</taxon>
    </lineage>
</organism>